<gene>
    <name evidence="1" type="ORF">PLANPX_3015</name>
</gene>
<reference evidence="2" key="1">
    <citation type="submission" date="2019-10" db="EMBL/GenBank/DDBJ databases">
        <title>Lacipirellula parvula gen. nov., sp. nov., representing a lineage of planctomycetes widespread in freshwater anoxic habitats, and description of the family Lacipirellulaceae.</title>
        <authorList>
            <person name="Dedysh S.N."/>
            <person name="Kulichevskaya I.S."/>
            <person name="Beletsky A.V."/>
            <person name="Rakitin A.L."/>
            <person name="Mardanov A.V."/>
            <person name="Ivanova A.A."/>
            <person name="Saltykova V.X."/>
            <person name="Rijpstra W.I.C."/>
            <person name="Sinninghe Damste J.S."/>
            <person name="Ravin N.V."/>
        </authorList>
    </citation>
    <scope>NUCLEOTIDE SEQUENCE [LARGE SCALE GENOMIC DNA]</scope>
    <source>
        <strain evidence="2">PX69</strain>
    </source>
</reference>
<dbReference type="EMBL" id="AP021861">
    <property type="protein sequence ID" value="BBO33403.1"/>
    <property type="molecule type" value="Genomic_DNA"/>
</dbReference>
<sequence length="40" mass="4120">MRPLLLSLAVAFGIVLPLKTLEASQDSLGPNGINSLVTGL</sequence>
<keyword evidence="2" id="KW-1185">Reference proteome</keyword>
<evidence type="ECO:0000313" key="1">
    <source>
        <dbReference type="EMBL" id="BBO33403.1"/>
    </source>
</evidence>
<accession>A0A5K7XGN4</accession>
<name>A0A5K7XGN4_9BACT</name>
<organism evidence="1 2">
    <name type="scientific">Lacipirellula parvula</name>
    <dbReference type="NCBI Taxonomy" id="2650471"/>
    <lineage>
        <taxon>Bacteria</taxon>
        <taxon>Pseudomonadati</taxon>
        <taxon>Planctomycetota</taxon>
        <taxon>Planctomycetia</taxon>
        <taxon>Pirellulales</taxon>
        <taxon>Lacipirellulaceae</taxon>
        <taxon>Lacipirellula</taxon>
    </lineage>
</organism>
<proteinExistence type="predicted"/>
<evidence type="ECO:0000313" key="2">
    <source>
        <dbReference type="Proteomes" id="UP000326837"/>
    </source>
</evidence>
<dbReference type="KEGG" id="lpav:PLANPX_3015"/>
<dbReference type="Proteomes" id="UP000326837">
    <property type="component" value="Chromosome"/>
</dbReference>
<dbReference type="AlphaFoldDB" id="A0A5K7XGN4"/>
<protein>
    <submittedName>
        <fullName evidence="1">Uncharacterized protein</fullName>
    </submittedName>
</protein>